<evidence type="ECO:0000256" key="2">
    <source>
        <dbReference type="ARBA" id="ARBA00023043"/>
    </source>
</evidence>
<dbReference type="PROSITE" id="PS50297">
    <property type="entry name" value="ANK_REP_REGION"/>
    <property type="match status" value="2"/>
</dbReference>
<organism evidence="3">
    <name type="scientific">bioreactor metagenome</name>
    <dbReference type="NCBI Taxonomy" id="1076179"/>
    <lineage>
        <taxon>unclassified sequences</taxon>
        <taxon>metagenomes</taxon>
        <taxon>ecological metagenomes</taxon>
    </lineage>
</organism>
<evidence type="ECO:0000256" key="1">
    <source>
        <dbReference type="ARBA" id="ARBA00022737"/>
    </source>
</evidence>
<dbReference type="SMART" id="SM00248">
    <property type="entry name" value="ANK"/>
    <property type="match status" value="3"/>
</dbReference>
<proteinExistence type="predicted"/>
<sequence>MSETGIDACDGYLRTVLIWAAFHNNIALINWLVEKGANINHQDRNGYTALHFVTQEKRFDCAELLIDKGADLELSDNHGNTPLWTAIFNSRGENQIVKLLIKHGANPDHINNHQRTPRKLAEMIQGFDLSSLEKQP</sequence>
<gene>
    <name evidence="3" type="ORF">SDC9_66566</name>
</gene>
<dbReference type="EMBL" id="VSSQ01003320">
    <property type="protein sequence ID" value="MPM20137.1"/>
    <property type="molecule type" value="Genomic_DNA"/>
</dbReference>
<dbReference type="SUPFAM" id="SSF48403">
    <property type="entry name" value="Ankyrin repeat"/>
    <property type="match status" value="1"/>
</dbReference>
<reference evidence="3" key="1">
    <citation type="submission" date="2019-08" db="EMBL/GenBank/DDBJ databases">
        <authorList>
            <person name="Kucharzyk K."/>
            <person name="Murdoch R.W."/>
            <person name="Higgins S."/>
            <person name="Loffler F."/>
        </authorList>
    </citation>
    <scope>NUCLEOTIDE SEQUENCE</scope>
</reference>
<keyword evidence="1" id="KW-0677">Repeat</keyword>
<dbReference type="PANTHER" id="PTHR24171:SF9">
    <property type="entry name" value="ANKYRIN REPEAT DOMAIN-CONTAINING PROTEIN 39"/>
    <property type="match status" value="1"/>
</dbReference>
<dbReference type="InterPro" id="IPR002110">
    <property type="entry name" value="Ankyrin_rpt"/>
</dbReference>
<protein>
    <submittedName>
        <fullName evidence="3">Uncharacterized protein</fullName>
    </submittedName>
</protein>
<evidence type="ECO:0000313" key="3">
    <source>
        <dbReference type="EMBL" id="MPM20137.1"/>
    </source>
</evidence>
<dbReference type="PANTHER" id="PTHR24171">
    <property type="entry name" value="ANKYRIN REPEAT DOMAIN-CONTAINING PROTEIN 39-RELATED"/>
    <property type="match status" value="1"/>
</dbReference>
<dbReference type="Gene3D" id="1.25.40.20">
    <property type="entry name" value="Ankyrin repeat-containing domain"/>
    <property type="match status" value="1"/>
</dbReference>
<keyword evidence="2" id="KW-0040">ANK repeat</keyword>
<dbReference type="InterPro" id="IPR036770">
    <property type="entry name" value="Ankyrin_rpt-contain_sf"/>
</dbReference>
<name>A0A644XW43_9ZZZZ</name>
<dbReference type="PROSITE" id="PS50088">
    <property type="entry name" value="ANK_REPEAT"/>
    <property type="match status" value="3"/>
</dbReference>
<dbReference type="Pfam" id="PF12796">
    <property type="entry name" value="Ank_2"/>
    <property type="match status" value="1"/>
</dbReference>
<dbReference type="AlphaFoldDB" id="A0A644XW43"/>
<comment type="caution">
    <text evidence="3">The sequence shown here is derived from an EMBL/GenBank/DDBJ whole genome shotgun (WGS) entry which is preliminary data.</text>
</comment>
<accession>A0A644XW43</accession>